<reference evidence="4 5" key="1">
    <citation type="submission" date="2018-09" db="EMBL/GenBank/DDBJ databases">
        <title>Genomic Encyclopedia of Archaeal and Bacterial Type Strains, Phase II (KMG-II): from individual species to whole genera.</title>
        <authorList>
            <person name="Goeker M."/>
        </authorList>
    </citation>
    <scope>NUCLEOTIDE SEQUENCE [LARGE SCALE GENOMIC DNA]</scope>
    <source>
        <strain evidence="4 5">DSM 27148</strain>
    </source>
</reference>
<dbReference type="EMBL" id="RAPN01000001">
    <property type="protein sequence ID" value="RKD92652.1"/>
    <property type="molecule type" value="Genomic_DNA"/>
</dbReference>
<dbReference type="InterPro" id="IPR036388">
    <property type="entry name" value="WH-like_DNA-bd_sf"/>
</dbReference>
<gene>
    <name evidence="4" type="ORF">BC643_3027</name>
</gene>
<protein>
    <submittedName>
        <fullName evidence="4">Endosialidase-like protein</fullName>
    </submittedName>
</protein>
<dbReference type="OrthoDB" id="952861at2"/>
<evidence type="ECO:0000313" key="4">
    <source>
        <dbReference type="EMBL" id="RKD92652.1"/>
    </source>
</evidence>
<feature type="chain" id="PRO_5019199280" evidence="2">
    <location>
        <begin position="20"/>
        <end position="243"/>
    </location>
</feature>
<evidence type="ECO:0000313" key="5">
    <source>
        <dbReference type="Proteomes" id="UP000283387"/>
    </source>
</evidence>
<feature type="domain" description="Peptidase S74" evidence="3">
    <location>
        <begin position="118"/>
        <end position="222"/>
    </location>
</feature>
<feature type="signal peptide" evidence="2">
    <location>
        <begin position="1"/>
        <end position="19"/>
    </location>
</feature>
<accession>A0A419WB62</accession>
<keyword evidence="2" id="KW-0732">Signal</keyword>
<keyword evidence="1" id="KW-0175">Coiled coil</keyword>
<dbReference type="RefSeq" id="WP_120273840.1">
    <property type="nucleotide sequence ID" value="NZ_RAPN01000001.1"/>
</dbReference>
<sequence>MKKLILTVLPCLFFASLYAQIKVVTDGSLEVNTYGTVHVSQTITTGDASGFDFNTASTIPGFLFEQDRSESSGFYCDGDIVAIYSPGDRDRLLRMYDSDAGMVEKWYLDGNGNAYTISDERSKKNITDIQNSLSLLITLKAKKYNYIGNDKEKYGKAEENKFDSSQKQYYGFLAQDVEKVFPNVVSEDEDGNKFVCYTQLIPVIIEGVQEQQETIDQQQEEIDLLKAQVEDLATKLSALISAK</sequence>
<dbReference type="Gene3D" id="1.10.10.10">
    <property type="entry name" value="Winged helix-like DNA-binding domain superfamily/Winged helix DNA-binding domain"/>
    <property type="match status" value="1"/>
</dbReference>
<dbReference type="Pfam" id="PF13884">
    <property type="entry name" value="Peptidase_S74"/>
    <property type="match status" value="1"/>
</dbReference>
<dbReference type="PROSITE" id="PS51688">
    <property type="entry name" value="ICA"/>
    <property type="match status" value="1"/>
</dbReference>
<evidence type="ECO:0000259" key="3">
    <source>
        <dbReference type="PROSITE" id="PS51688"/>
    </source>
</evidence>
<name>A0A419WB62_9BACT</name>
<dbReference type="Proteomes" id="UP000283387">
    <property type="component" value="Unassembled WGS sequence"/>
</dbReference>
<dbReference type="InterPro" id="IPR030392">
    <property type="entry name" value="S74_ICA"/>
</dbReference>
<organism evidence="4 5">
    <name type="scientific">Mangrovibacterium diazotrophicum</name>
    <dbReference type="NCBI Taxonomy" id="1261403"/>
    <lineage>
        <taxon>Bacteria</taxon>
        <taxon>Pseudomonadati</taxon>
        <taxon>Bacteroidota</taxon>
        <taxon>Bacteroidia</taxon>
        <taxon>Marinilabiliales</taxon>
        <taxon>Prolixibacteraceae</taxon>
        <taxon>Mangrovibacterium</taxon>
    </lineage>
</organism>
<evidence type="ECO:0000256" key="2">
    <source>
        <dbReference type="SAM" id="SignalP"/>
    </source>
</evidence>
<comment type="caution">
    <text evidence="4">The sequence shown here is derived from an EMBL/GenBank/DDBJ whole genome shotgun (WGS) entry which is preliminary data.</text>
</comment>
<dbReference type="AlphaFoldDB" id="A0A419WB62"/>
<evidence type="ECO:0000256" key="1">
    <source>
        <dbReference type="SAM" id="Coils"/>
    </source>
</evidence>
<feature type="coiled-coil region" evidence="1">
    <location>
        <begin position="208"/>
        <end position="242"/>
    </location>
</feature>
<keyword evidence="5" id="KW-1185">Reference proteome</keyword>
<proteinExistence type="predicted"/>